<feature type="transmembrane region" description="Helical" evidence="7">
    <location>
        <begin position="44"/>
        <end position="64"/>
    </location>
</feature>
<proteinExistence type="inferred from homology"/>
<keyword evidence="3 9" id="KW-0808">Transferase</keyword>
<evidence type="ECO:0000256" key="2">
    <source>
        <dbReference type="ARBA" id="ARBA00006464"/>
    </source>
</evidence>
<dbReference type="EC" id="2.7.8.31" evidence="9"/>
<dbReference type="NCBIfam" id="TIGR03023">
    <property type="entry name" value="WcaJ_sugtrans"/>
    <property type="match status" value="1"/>
</dbReference>
<evidence type="ECO:0000256" key="7">
    <source>
        <dbReference type="SAM" id="Phobius"/>
    </source>
</evidence>
<evidence type="ECO:0000313" key="9">
    <source>
        <dbReference type="EMBL" id="MDZ5460397.1"/>
    </source>
</evidence>
<evidence type="ECO:0000256" key="1">
    <source>
        <dbReference type="ARBA" id="ARBA00004141"/>
    </source>
</evidence>
<dbReference type="InterPro" id="IPR017473">
    <property type="entry name" value="Undecaprenyl-P_gluc_Ptfrase"/>
</dbReference>
<feature type="domain" description="Bacterial sugar transferase" evidence="8">
    <location>
        <begin position="299"/>
        <end position="483"/>
    </location>
</feature>
<reference evidence="9 10" key="1">
    <citation type="submission" date="2023-11" db="EMBL/GenBank/DDBJ databases">
        <title>Draft genome of Azohydromonas lata strain H1 (DSM1123), a polyhydroxyalkanoate producer.</title>
        <authorList>
            <person name="Traversa D."/>
            <person name="D'Addabbo P."/>
            <person name="Pazzani C."/>
            <person name="Manzari C."/>
            <person name="Chiara M."/>
            <person name="Scrascia M."/>
        </authorList>
    </citation>
    <scope>NUCLEOTIDE SEQUENCE [LARGE SCALE GENOMIC DNA]</scope>
    <source>
        <strain evidence="9 10">H1</strain>
    </source>
</reference>
<accession>A0ABU5IND8</accession>
<evidence type="ECO:0000256" key="3">
    <source>
        <dbReference type="ARBA" id="ARBA00022679"/>
    </source>
</evidence>
<dbReference type="RefSeq" id="WP_322467865.1">
    <property type="nucleotide sequence ID" value="NZ_JAXOJX010000068.1"/>
</dbReference>
<evidence type="ECO:0000256" key="5">
    <source>
        <dbReference type="ARBA" id="ARBA00022989"/>
    </source>
</evidence>
<comment type="subcellular location">
    <subcellularLocation>
        <location evidence="1">Membrane</location>
        <topology evidence="1">Multi-pass membrane protein</topology>
    </subcellularLocation>
</comment>
<evidence type="ECO:0000256" key="4">
    <source>
        <dbReference type="ARBA" id="ARBA00022692"/>
    </source>
</evidence>
<dbReference type="NCBIfam" id="TIGR03025">
    <property type="entry name" value="EPS_sugtrans"/>
    <property type="match status" value="1"/>
</dbReference>
<dbReference type="InterPro" id="IPR003362">
    <property type="entry name" value="Bact_transf"/>
</dbReference>
<keyword evidence="5 7" id="KW-1133">Transmembrane helix</keyword>
<protein>
    <submittedName>
        <fullName evidence="9">Undecaprenyl-phosphate glucose phosphotransferase</fullName>
        <ecNumber evidence="9">2.7.8.31</ecNumber>
    </submittedName>
</protein>
<feature type="transmembrane region" description="Helical" evidence="7">
    <location>
        <begin position="135"/>
        <end position="156"/>
    </location>
</feature>
<feature type="transmembrane region" description="Helical" evidence="7">
    <location>
        <begin position="76"/>
        <end position="94"/>
    </location>
</feature>
<sequence>MALNNRGKELAREHACAAANTGHPDSMIAHRSYKRTFYSAPQSVTSLVAAFMEPTLAVAVFLLATRWYGQPIERPALTLGLLVFALTFPGRQRFKDPLPAAAMDIFNSWIVLLLALVLCGYATQSLGYFNRRVLLAWAVTTPVLLWLGVAAGQTILRRRAAQEVLRRPAVVVGSGLLGVKVARALRESSDQGSVFVGYFDDRHDARVHQEASGLLGTLQDVAPYIRAQGVKEVYITLPLGVQPRIVELLESLQGTTASIFFVPDVFGISIIQGRLQDMNGIPVVGICETPFTGTNELTKRISDLVIASVVLVLISPLLLLIAIGVKLSSPGPIIFKQRRNGLDGSEILVYKFRSMTAQDNGSVVKQATRGDPRITRFGAFLRRTSLDELPQFFNVLQGSMSIVGPRPHAVAHNEEYRKLIKAYMVRHKVKPGITGWAQVNGHRGETDTVHKMQARVEYDLEYLRNWSLALDLHIMVRTARLVFFDRNAY</sequence>
<evidence type="ECO:0000259" key="8">
    <source>
        <dbReference type="Pfam" id="PF02397"/>
    </source>
</evidence>
<evidence type="ECO:0000256" key="6">
    <source>
        <dbReference type="ARBA" id="ARBA00023136"/>
    </source>
</evidence>
<comment type="similarity">
    <text evidence="2">Belongs to the bacterial sugar transferase family.</text>
</comment>
<evidence type="ECO:0000313" key="10">
    <source>
        <dbReference type="Proteomes" id="UP001293718"/>
    </source>
</evidence>
<gene>
    <name evidence="9" type="ORF">SM757_27835</name>
</gene>
<dbReference type="GO" id="GO:0089702">
    <property type="term" value="F:undecaprenyl-phosphate glucose phosphotransferase activity"/>
    <property type="evidence" value="ECO:0007669"/>
    <property type="project" value="UniProtKB-EC"/>
</dbReference>
<keyword evidence="4 7" id="KW-0812">Transmembrane</keyword>
<dbReference type="Pfam" id="PF13727">
    <property type="entry name" value="CoA_binding_3"/>
    <property type="match status" value="1"/>
</dbReference>
<dbReference type="Gene3D" id="3.40.50.720">
    <property type="entry name" value="NAD(P)-binding Rossmann-like Domain"/>
    <property type="match status" value="1"/>
</dbReference>
<dbReference type="EMBL" id="JAXOJX010000068">
    <property type="protein sequence ID" value="MDZ5460397.1"/>
    <property type="molecule type" value="Genomic_DNA"/>
</dbReference>
<keyword evidence="10" id="KW-1185">Reference proteome</keyword>
<organism evidence="9 10">
    <name type="scientific">Azohydromonas lata</name>
    <dbReference type="NCBI Taxonomy" id="45677"/>
    <lineage>
        <taxon>Bacteria</taxon>
        <taxon>Pseudomonadati</taxon>
        <taxon>Pseudomonadota</taxon>
        <taxon>Betaproteobacteria</taxon>
        <taxon>Burkholderiales</taxon>
        <taxon>Sphaerotilaceae</taxon>
        <taxon>Azohydromonas</taxon>
    </lineage>
</organism>
<keyword evidence="6 7" id="KW-0472">Membrane</keyword>
<feature type="transmembrane region" description="Helical" evidence="7">
    <location>
        <begin position="106"/>
        <end position="123"/>
    </location>
</feature>
<dbReference type="InterPro" id="IPR017475">
    <property type="entry name" value="EPS_sugar_tfrase"/>
</dbReference>
<name>A0ABU5IND8_9BURK</name>
<dbReference type="PANTHER" id="PTHR30576">
    <property type="entry name" value="COLANIC BIOSYNTHESIS UDP-GLUCOSE LIPID CARRIER TRANSFERASE"/>
    <property type="match status" value="1"/>
</dbReference>
<comment type="caution">
    <text evidence="9">The sequence shown here is derived from an EMBL/GenBank/DDBJ whole genome shotgun (WGS) entry which is preliminary data.</text>
</comment>
<dbReference type="Pfam" id="PF02397">
    <property type="entry name" value="Bac_transf"/>
    <property type="match status" value="1"/>
</dbReference>
<feature type="transmembrane region" description="Helical" evidence="7">
    <location>
        <begin position="304"/>
        <end position="325"/>
    </location>
</feature>
<dbReference type="PANTHER" id="PTHR30576:SF21">
    <property type="entry name" value="UDP-GLUCOSE:UNDECAPRENYL-PHOSPHATE GLUCOSE-1-PHOSPHATE TRANSFERASE"/>
    <property type="match status" value="1"/>
</dbReference>
<dbReference type="Proteomes" id="UP001293718">
    <property type="component" value="Unassembled WGS sequence"/>
</dbReference>